<evidence type="ECO:0000313" key="3">
    <source>
        <dbReference type="Proteomes" id="UP000230843"/>
    </source>
</evidence>
<organism evidence="2 3">
    <name type="scientific">Candidatus Magasanikbacteria bacterium CG_4_9_14_3_um_filter_32_9</name>
    <dbReference type="NCBI Taxonomy" id="1974644"/>
    <lineage>
        <taxon>Bacteria</taxon>
        <taxon>Candidatus Magasanikiibacteriota</taxon>
    </lineage>
</organism>
<keyword evidence="1" id="KW-1133">Transmembrane helix</keyword>
<dbReference type="Proteomes" id="UP000230843">
    <property type="component" value="Unassembled WGS sequence"/>
</dbReference>
<dbReference type="EMBL" id="PFVJ01000073">
    <property type="protein sequence ID" value="PJA89596.1"/>
    <property type="molecule type" value="Genomic_DNA"/>
</dbReference>
<proteinExistence type="predicted"/>
<evidence type="ECO:0000256" key="1">
    <source>
        <dbReference type="SAM" id="Phobius"/>
    </source>
</evidence>
<gene>
    <name evidence="2" type="ORF">CO137_03400</name>
</gene>
<keyword evidence="1" id="KW-0472">Membrane</keyword>
<sequence length="301" mass="34417">MFKKEKTDIYNYNGGGDEEISSRKLIFAEWFVGHRILLKKIGIGVLVVFCTLTLGFGLFGWGKYLFYDYWRDNSQLVEQVNLFQNYSNLHPVYGAANFRVSNTQVYRSAEDKYDLTAIIANPNERWGVKLTYKFLFSGGETEARQTIILPGTQTPVVYFGFSSSVFPTNIQLVVENVEWKNISPHISIDPTSFVLSRVDFSTENFIFSRASQVENGIPVNRIEFDLTNNSAYGFWEALFLIELLNGSQTVGYIPLTLSQFRSGEVEHIDLRSFVQTSNVSEIKLHYLIDIFEEDLYMSPGA</sequence>
<dbReference type="AlphaFoldDB" id="A0A2M7Z624"/>
<accession>A0A2M7Z624</accession>
<feature type="transmembrane region" description="Helical" evidence="1">
    <location>
        <begin position="41"/>
        <end position="61"/>
    </location>
</feature>
<comment type="caution">
    <text evidence="2">The sequence shown here is derived from an EMBL/GenBank/DDBJ whole genome shotgun (WGS) entry which is preliminary data.</text>
</comment>
<reference evidence="3" key="1">
    <citation type="submission" date="2017-09" db="EMBL/GenBank/DDBJ databases">
        <title>Depth-based differentiation of microbial function through sediment-hosted aquifers and enrichment of novel symbionts in the deep terrestrial subsurface.</title>
        <authorList>
            <person name="Probst A.J."/>
            <person name="Ladd B."/>
            <person name="Jarett J.K."/>
            <person name="Geller-Mcgrath D.E."/>
            <person name="Sieber C.M.K."/>
            <person name="Emerson J.B."/>
            <person name="Anantharaman K."/>
            <person name="Thomas B.C."/>
            <person name="Malmstrom R."/>
            <person name="Stieglmeier M."/>
            <person name="Klingl A."/>
            <person name="Woyke T."/>
            <person name="Ryan C.M."/>
            <person name="Banfield J.F."/>
        </authorList>
    </citation>
    <scope>NUCLEOTIDE SEQUENCE [LARGE SCALE GENOMIC DNA]</scope>
</reference>
<protein>
    <submittedName>
        <fullName evidence="2">Uncharacterized protein</fullName>
    </submittedName>
</protein>
<evidence type="ECO:0000313" key="2">
    <source>
        <dbReference type="EMBL" id="PJA89596.1"/>
    </source>
</evidence>
<keyword evidence="1" id="KW-0812">Transmembrane</keyword>
<name>A0A2M7Z624_9BACT</name>